<dbReference type="GO" id="GO:0046872">
    <property type="term" value="F:metal ion binding"/>
    <property type="evidence" value="ECO:0007669"/>
    <property type="project" value="UniProtKB-KW"/>
</dbReference>
<evidence type="ECO:0000256" key="8">
    <source>
        <dbReference type="ARBA" id="ARBA00023211"/>
    </source>
</evidence>
<dbReference type="PANTHER" id="PTHR34699:SF2">
    <property type="entry name" value="NON-CANONICAL PURINE NTP PHOSPHATASE_PRRC1 DOMAIN-CONTAINING PROTEIN"/>
    <property type="match status" value="1"/>
</dbReference>
<dbReference type="Pfam" id="PF01931">
    <property type="entry name" value="NTPase_I-T"/>
    <property type="match status" value="1"/>
</dbReference>
<evidence type="ECO:0000256" key="9">
    <source>
        <dbReference type="ARBA" id="ARBA00038901"/>
    </source>
</evidence>
<sequence length="175" mass="19259">MTKPARQAEQTVHAARVQGTAQRPAPPSPLRHREGRARNRIRNASLKSLGADYVVAFEGGVEWCKFSSARELSCFAWAVVQAHGMEGKSRTATFTLPPVVTELVQSGMELGDADDRVFQRTNSKQENGTVGILTKDILTRETYYRHAVILALIPFTNLELYGQNAGEARSGVSCR</sequence>
<accession>A0A388M5K1</accession>
<dbReference type="AlphaFoldDB" id="A0A388M5K1"/>
<organism evidence="14 15">
    <name type="scientific">Chara braunii</name>
    <name type="common">Braun's stonewort</name>
    <dbReference type="NCBI Taxonomy" id="69332"/>
    <lineage>
        <taxon>Eukaryota</taxon>
        <taxon>Viridiplantae</taxon>
        <taxon>Streptophyta</taxon>
        <taxon>Charophyceae</taxon>
        <taxon>Charales</taxon>
        <taxon>Characeae</taxon>
        <taxon>Chara</taxon>
    </lineage>
</organism>
<dbReference type="EMBL" id="BFEA01000766">
    <property type="protein sequence ID" value="GBG89857.1"/>
    <property type="molecule type" value="Genomic_DNA"/>
</dbReference>
<dbReference type="GO" id="GO:0103023">
    <property type="term" value="F:ITPase activity"/>
    <property type="evidence" value="ECO:0007669"/>
    <property type="project" value="UniProtKB-EC"/>
</dbReference>
<dbReference type="Gramene" id="GBG89857">
    <property type="protein sequence ID" value="GBG89857"/>
    <property type="gene ID" value="CBR_g49705"/>
</dbReference>
<evidence type="ECO:0000256" key="11">
    <source>
        <dbReference type="ARBA" id="ARBA00048781"/>
    </source>
</evidence>
<dbReference type="InterPro" id="IPR050299">
    <property type="entry name" value="YjjX_NTPase"/>
</dbReference>
<comment type="catalytic activity">
    <reaction evidence="11">
        <text>XTP + H2O = XDP + phosphate + H(+)</text>
        <dbReference type="Rhea" id="RHEA:28406"/>
        <dbReference type="ChEBI" id="CHEBI:15377"/>
        <dbReference type="ChEBI" id="CHEBI:15378"/>
        <dbReference type="ChEBI" id="CHEBI:43474"/>
        <dbReference type="ChEBI" id="CHEBI:59884"/>
        <dbReference type="ChEBI" id="CHEBI:61314"/>
        <dbReference type="EC" id="3.6.1.73"/>
    </reaction>
</comment>
<dbReference type="GO" id="GO:0009117">
    <property type="term" value="P:nucleotide metabolic process"/>
    <property type="evidence" value="ECO:0007669"/>
    <property type="project" value="UniProtKB-KW"/>
</dbReference>
<keyword evidence="6" id="KW-0460">Magnesium</keyword>
<keyword evidence="7" id="KW-0546">Nucleotide metabolism</keyword>
<protein>
    <recommendedName>
        <fullName evidence="9">inosine/xanthosine triphosphatase</fullName>
        <ecNumber evidence="9">3.6.1.73</ecNumber>
    </recommendedName>
</protein>
<keyword evidence="5" id="KW-0378">Hydrolase</keyword>
<dbReference type="OrthoDB" id="300709at2759"/>
<keyword evidence="8" id="KW-0464">Manganese</keyword>
<keyword evidence="15" id="KW-1185">Reference proteome</keyword>
<dbReference type="STRING" id="69332.A0A388M5K1"/>
<evidence type="ECO:0000256" key="10">
    <source>
        <dbReference type="ARBA" id="ARBA00048174"/>
    </source>
</evidence>
<evidence type="ECO:0000259" key="13">
    <source>
        <dbReference type="Pfam" id="PF01931"/>
    </source>
</evidence>
<dbReference type="GO" id="GO:0000166">
    <property type="term" value="F:nucleotide binding"/>
    <property type="evidence" value="ECO:0007669"/>
    <property type="project" value="UniProtKB-KW"/>
</dbReference>
<dbReference type="Gene3D" id="3.90.950.10">
    <property type="match status" value="1"/>
</dbReference>
<evidence type="ECO:0000256" key="5">
    <source>
        <dbReference type="ARBA" id="ARBA00022801"/>
    </source>
</evidence>
<dbReference type="InterPro" id="IPR026533">
    <property type="entry name" value="NTPase/PRRC1"/>
</dbReference>
<dbReference type="GO" id="GO:0006772">
    <property type="term" value="P:thiamine metabolic process"/>
    <property type="evidence" value="ECO:0007669"/>
    <property type="project" value="TreeGrafter"/>
</dbReference>
<evidence type="ECO:0000313" key="14">
    <source>
        <dbReference type="EMBL" id="GBG89857.1"/>
    </source>
</evidence>
<keyword evidence="3" id="KW-0479">Metal-binding</keyword>
<dbReference type="EC" id="3.6.1.73" evidence="9"/>
<reference evidence="14 15" key="1">
    <citation type="journal article" date="2018" name="Cell">
        <title>The Chara Genome: Secondary Complexity and Implications for Plant Terrestrialization.</title>
        <authorList>
            <person name="Nishiyama T."/>
            <person name="Sakayama H."/>
            <person name="Vries J.D."/>
            <person name="Buschmann H."/>
            <person name="Saint-Marcoux D."/>
            <person name="Ullrich K.K."/>
            <person name="Haas F.B."/>
            <person name="Vanderstraeten L."/>
            <person name="Becker D."/>
            <person name="Lang D."/>
            <person name="Vosolsobe S."/>
            <person name="Rombauts S."/>
            <person name="Wilhelmsson P.K.I."/>
            <person name="Janitza P."/>
            <person name="Kern R."/>
            <person name="Heyl A."/>
            <person name="Rumpler F."/>
            <person name="Villalobos L.I.A.C."/>
            <person name="Clay J.M."/>
            <person name="Skokan R."/>
            <person name="Toyoda A."/>
            <person name="Suzuki Y."/>
            <person name="Kagoshima H."/>
            <person name="Schijlen E."/>
            <person name="Tajeshwar N."/>
            <person name="Catarino B."/>
            <person name="Hetherington A.J."/>
            <person name="Saltykova A."/>
            <person name="Bonnot C."/>
            <person name="Breuninger H."/>
            <person name="Symeonidi A."/>
            <person name="Radhakrishnan G.V."/>
            <person name="Van Nieuwerburgh F."/>
            <person name="Deforce D."/>
            <person name="Chang C."/>
            <person name="Karol K.G."/>
            <person name="Hedrich R."/>
            <person name="Ulvskov P."/>
            <person name="Glockner G."/>
            <person name="Delwiche C.F."/>
            <person name="Petrasek J."/>
            <person name="Van de Peer Y."/>
            <person name="Friml J."/>
            <person name="Beilby M."/>
            <person name="Dolan L."/>
            <person name="Kohara Y."/>
            <person name="Sugano S."/>
            <person name="Fujiyama A."/>
            <person name="Delaux P.-M."/>
            <person name="Quint M."/>
            <person name="TheiBen G."/>
            <person name="Hagemann M."/>
            <person name="Harholt J."/>
            <person name="Dunand C."/>
            <person name="Zachgo S."/>
            <person name="Langdale J."/>
            <person name="Maumus F."/>
            <person name="Straeten D.V.D."/>
            <person name="Gould S.B."/>
            <person name="Rensing S.A."/>
        </authorList>
    </citation>
    <scope>NUCLEOTIDE SEQUENCE [LARGE SCALE GENOMIC DNA]</scope>
    <source>
        <strain evidence="14 15">S276</strain>
    </source>
</reference>
<evidence type="ECO:0000256" key="3">
    <source>
        <dbReference type="ARBA" id="ARBA00022723"/>
    </source>
</evidence>
<feature type="region of interest" description="Disordered" evidence="12">
    <location>
        <begin position="1"/>
        <end position="36"/>
    </location>
</feature>
<evidence type="ECO:0000256" key="12">
    <source>
        <dbReference type="SAM" id="MobiDB-lite"/>
    </source>
</evidence>
<evidence type="ECO:0000256" key="2">
    <source>
        <dbReference type="ARBA" id="ARBA00001946"/>
    </source>
</evidence>
<comment type="cofactor">
    <cofactor evidence="1">
        <name>Mn(2+)</name>
        <dbReference type="ChEBI" id="CHEBI:29035"/>
    </cofactor>
</comment>
<evidence type="ECO:0000256" key="7">
    <source>
        <dbReference type="ARBA" id="ARBA00023080"/>
    </source>
</evidence>
<dbReference type="Proteomes" id="UP000265515">
    <property type="component" value="Unassembled WGS sequence"/>
</dbReference>
<comment type="caution">
    <text evidence="14">The sequence shown here is derived from an EMBL/GenBank/DDBJ whole genome shotgun (WGS) entry which is preliminary data.</text>
</comment>
<keyword evidence="4" id="KW-0547">Nucleotide-binding</keyword>
<comment type="cofactor">
    <cofactor evidence="2">
        <name>Mg(2+)</name>
        <dbReference type="ChEBI" id="CHEBI:18420"/>
    </cofactor>
</comment>
<evidence type="ECO:0000313" key="15">
    <source>
        <dbReference type="Proteomes" id="UP000265515"/>
    </source>
</evidence>
<comment type="catalytic activity">
    <reaction evidence="10">
        <text>ITP + H2O = IDP + phosphate + H(+)</text>
        <dbReference type="Rhea" id="RHEA:28330"/>
        <dbReference type="ChEBI" id="CHEBI:15377"/>
        <dbReference type="ChEBI" id="CHEBI:15378"/>
        <dbReference type="ChEBI" id="CHEBI:43474"/>
        <dbReference type="ChEBI" id="CHEBI:58280"/>
        <dbReference type="ChEBI" id="CHEBI:61402"/>
        <dbReference type="EC" id="3.6.1.73"/>
    </reaction>
</comment>
<dbReference type="PANTHER" id="PTHR34699">
    <property type="match status" value="1"/>
</dbReference>
<proteinExistence type="predicted"/>
<evidence type="ECO:0000256" key="1">
    <source>
        <dbReference type="ARBA" id="ARBA00001936"/>
    </source>
</evidence>
<evidence type="ECO:0000256" key="6">
    <source>
        <dbReference type="ARBA" id="ARBA00022842"/>
    </source>
</evidence>
<dbReference type="InterPro" id="IPR029001">
    <property type="entry name" value="ITPase-like_fam"/>
</dbReference>
<dbReference type="SUPFAM" id="SSF52972">
    <property type="entry name" value="ITPase-like"/>
    <property type="match status" value="1"/>
</dbReference>
<feature type="domain" description="Non-canonical purine NTP phosphatase/PRRC1" evidence="13">
    <location>
        <begin position="25"/>
        <end position="155"/>
    </location>
</feature>
<evidence type="ECO:0000256" key="4">
    <source>
        <dbReference type="ARBA" id="ARBA00022741"/>
    </source>
</evidence>
<name>A0A388M5K1_CHABU</name>
<gene>
    <name evidence="14" type="ORF">CBR_g49705</name>
</gene>